<dbReference type="AlphaFoldDB" id="A0A8J8P7D3"/>
<evidence type="ECO:0000313" key="2">
    <source>
        <dbReference type="EMBL" id="TQQ78672.1"/>
    </source>
</evidence>
<proteinExistence type="predicted"/>
<organism evidence="2 3">
    <name type="scientific">Halonotius terrestris</name>
    <dbReference type="NCBI Taxonomy" id="2487750"/>
    <lineage>
        <taxon>Archaea</taxon>
        <taxon>Methanobacteriati</taxon>
        <taxon>Methanobacteriota</taxon>
        <taxon>Stenosarchaea group</taxon>
        <taxon>Halobacteria</taxon>
        <taxon>Halobacteriales</taxon>
        <taxon>Haloferacaceae</taxon>
        <taxon>Halonotius</taxon>
    </lineage>
</organism>
<accession>A0A8J8P7D3</accession>
<dbReference type="OrthoDB" id="350065at2157"/>
<feature type="transmembrane region" description="Helical" evidence="1">
    <location>
        <begin position="59"/>
        <end position="82"/>
    </location>
</feature>
<sequence length="91" mass="9620">MSEEISANRAGLIFGAIFAASHAAWIGFVVSGVSETAVATVARTNFVEYEDTVDFDLSLAGAGLMIALVAGYLMGGLFALLWNRHEIHDDG</sequence>
<evidence type="ECO:0000256" key="1">
    <source>
        <dbReference type="SAM" id="Phobius"/>
    </source>
</evidence>
<keyword evidence="3" id="KW-1185">Reference proteome</keyword>
<keyword evidence="1" id="KW-0812">Transmembrane</keyword>
<feature type="transmembrane region" description="Helical" evidence="1">
    <location>
        <begin position="12"/>
        <end position="33"/>
    </location>
</feature>
<keyword evidence="1" id="KW-1133">Transmembrane helix</keyword>
<name>A0A8J8P7D3_9EURY</name>
<dbReference type="RefSeq" id="WP_119712796.1">
    <property type="nucleotide sequence ID" value="NZ_RKLU01000009.1"/>
</dbReference>
<protein>
    <submittedName>
        <fullName evidence="2">Uncharacterized protein</fullName>
    </submittedName>
</protein>
<evidence type="ECO:0000313" key="3">
    <source>
        <dbReference type="Proteomes" id="UP000705823"/>
    </source>
</evidence>
<dbReference type="Proteomes" id="UP000705823">
    <property type="component" value="Unassembled WGS sequence"/>
</dbReference>
<keyword evidence="1" id="KW-0472">Membrane</keyword>
<dbReference type="EMBL" id="RKLU01000009">
    <property type="protein sequence ID" value="TQQ78672.1"/>
    <property type="molecule type" value="Genomic_DNA"/>
</dbReference>
<reference evidence="2" key="1">
    <citation type="submission" date="2019-02" db="EMBL/GenBank/DDBJ databases">
        <title>Halonotius sp. a new haloarchaeum isolated from saline soil.</title>
        <authorList>
            <person name="Duran-Viseras A."/>
            <person name="Sanchez-Porro C."/>
            <person name="Ventosa A."/>
        </authorList>
    </citation>
    <scope>NUCLEOTIDE SEQUENCE</scope>
    <source>
        <strain evidence="2">F15B</strain>
    </source>
</reference>
<gene>
    <name evidence="2" type="ORF">EGH24_13145</name>
</gene>
<comment type="caution">
    <text evidence="2">The sequence shown here is derived from an EMBL/GenBank/DDBJ whole genome shotgun (WGS) entry which is preliminary data.</text>
</comment>